<gene>
    <name evidence="2" type="ORF">Prudu_232S000700</name>
</gene>
<dbReference type="EMBL" id="AP020569">
    <property type="protein sequence ID" value="BBN67948.1"/>
    <property type="molecule type" value="Genomic_DNA"/>
</dbReference>
<organism evidence="2">
    <name type="scientific">Prunus dulcis</name>
    <name type="common">Almond</name>
    <name type="synonym">Amygdalus dulcis</name>
    <dbReference type="NCBI Taxonomy" id="3755"/>
    <lineage>
        <taxon>Eukaryota</taxon>
        <taxon>Viridiplantae</taxon>
        <taxon>Streptophyta</taxon>
        <taxon>Embryophyta</taxon>
        <taxon>Tracheophyta</taxon>
        <taxon>Spermatophyta</taxon>
        <taxon>Magnoliopsida</taxon>
        <taxon>eudicotyledons</taxon>
        <taxon>Gunneridae</taxon>
        <taxon>Pentapetalae</taxon>
        <taxon>rosids</taxon>
        <taxon>fabids</taxon>
        <taxon>Rosales</taxon>
        <taxon>Rosaceae</taxon>
        <taxon>Amygdaloideae</taxon>
        <taxon>Amygdaleae</taxon>
        <taxon>Prunus</taxon>
    </lineage>
</organism>
<sequence length="63" mass="6980">MGIRGPADQQEKPSKGRRSAQDPPPGHSYPPLFKVRKSMVYSVSFTSSSVVEEPSSSKMWNRA</sequence>
<name>A0A5H2XI56_PRUDU</name>
<accession>A0A5H2XI56</accession>
<evidence type="ECO:0000256" key="1">
    <source>
        <dbReference type="SAM" id="MobiDB-lite"/>
    </source>
</evidence>
<protein>
    <submittedName>
        <fullName evidence="2">Uncharacterized protein</fullName>
    </submittedName>
</protein>
<dbReference type="AlphaFoldDB" id="A0A5H2XI56"/>
<evidence type="ECO:0000313" key="2">
    <source>
        <dbReference type="EMBL" id="BBN67948.1"/>
    </source>
</evidence>
<feature type="region of interest" description="Disordered" evidence="1">
    <location>
        <begin position="1"/>
        <end position="32"/>
    </location>
</feature>
<proteinExistence type="predicted"/>
<reference evidence="2" key="1">
    <citation type="journal article" date="2019" name="Science">
        <title>Mutation of a bHLH transcription factor allowed almond domestication.</title>
        <authorList>
            <person name="Sanchez-Perez R."/>
            <person name="Pavan S."/>
            <person name="Mazzeo R."/>
            <person name="Moldovan C."/>
            <person name="Aiese Cigliano R."/>
            <person name="Del Cueto J."/>
            <person name="Ricciardi F."/>
            <person name="Lotti C."/>
            <person name="Ricciardi L."/>
            <person name="Dicenta F."/>
            <person name="Lopez-Marques R.L."/>
            <person name="Lindberg Moller B."/>
        </authorList>
    </citation>
    <scope>NUCLEOTIDE SEQUENCE</scope>
</reference>